<keyword evidence="2" id="KW-1133">Transmembrane helix</keyword>
<feature type="transmembrane region" description="Helical" evidence="2">
    <location>
        <begin position="42"/>
        <end position="66"/>
    </location>
</feature>
<comment type="caution">
    <text evidence="3">The sequence shown here is derived from an EMBL/GenBank/DDBJ whole genome shotgun (WGS) entry which is preliminary data.</text>
</comment>
<dbReference type="Proteomes" id="UP000664617">
    <property type="component" value="Unassembled WGS sequence"/>
</dbReference>
<dbReference type="RefSeq" id="WP_207276966.1">
    <property type="nucleotide sequence ID" value="NZ_JAFMPK010000048.1"/>
</dbReference>
<feature type="compositionally biased region" description="Low complexity" evidence="1">
    <location>
        <begin position="116"/>
        <end position="131"/>
    </location>
</feature>
<feature type="region of interest" description="Disordered" evidence="1">
    <location>
        <begin position="107"/>
        <end position="143"/>
    </location>
</feature>
<dbReference type="EMBL" id="JAFMPK010000048">
    <property type="protein sequence ID" value="MBO0611012.1"/>
    <property type="molecule type" value="Genomic_DNA"/>
</dbReference>
<organism evidence="3 4">
    <name type="scientific">Myceligenerans salitolerans</name>
    <dbReference type="NCBI Taxonomy" id="1230528"/>
    <lineage>
        <taxon>Bacteria</taxon>
        <taxon>Bacillati</taxon>
        <taxon>Actinomycetota</taxon>
        <taxon>Actinomycetes</taxon>
        <taxon>Micrococcales</taxon>
        <taxon>Promicromonosporaceae</taxon>
        <taxon>Myceligenerans</taxon>
    </lineage>
</organism>
<reference evidence="4" key="1">
    <citation type="submission" date="2023-07" db="EMBL/GenBank/DDBJ databases">
        <title>Myceligenerans salitolerans sp. nov., a halotolerant actinomycete isolated from a salt lake in Xinjiang, China.</title>
        <authorList>
            <person name="Guan T."/>
        </authorList>
    </citation>
    <scope>NUCLEOTIDE SEQUENCE [LARGE SCALE GENOMIC DNA]</scope>
    <source>
        <strain evidence="4">XHU 5031</strain>
    </source>
</reference>
<keyword evidence="2" id="KW-0472">Membrane</keyword>
<evidence type="ECO:0000313" key="4">
    <source>
        <dbReference type="Proteomes" id="UP000664617"/>
    </source>
</evidence>
<evidence type="ECO:0000256" key="2">
    <source>
        <dbReference type="SAM" id="Phobius"/>
    </source>
</evidence>
<evidence type="ECO:0000256" key="1">
    <source>
        <dbReference type="SAM" id="MobiDB-lite"/>
    </source>
</evidence>
<keyword evidence="2" id="KW-0812">Transmembrane</keyword>
<accession>A0ABS3IG14</accession>
<name>A0ABS3IG14_9MICO</name>
<proteinExistence type="predicted"/>
<evidence type="ECO:0000313" key="3">
    <source>
        <dbReference type="EMBL" id="MBO0611012.1"/>
    </source>
</evidence>
<feature type="compositionally biased region" description="Basic and acidic residues" evidence="1">
    <location>
        <begin position="1"/>
        <end position="24"/>
    </location>
</feature>
<feature type="region of interest" description="Disordered" evidence="1">
    <location>
        <begin position="1"/>
        <end position="27"/>
    </location>
</feature>
<keyword evidence="4" id="KW-1185">Reference proteome</keyword>
<gene>
    <name evidence="3" type="ORF">J0911_18465</name>
</gene>
<protein>
    <submittedName>
        <fullName evidence="3">Uncharacterized protein</fullName>
    </submittedName>
</protein>
<sequence>MNDDERTAPRDSARPERVFPELADRSGTAKRRLRDVISSREVIAALVVGALTVASTIAGAVASNWLEVRQTVTEKSSSELSAQVHELERQLAASREEATTLRDQVSALEDKNARLTSSPSSDATSSDTTSPETGSTPPADVLREDDDVAISAGSCLDLDSDAPNWDLVVNSYGLSYELGSDLCYTDALEVRAIRLVDAEPTLADCASQTLVEGDELGPRDLGDGLWMCGQTDEERTVSVGILDATDDDLTMRIRVWE</sequence>